<feature type="compositionally biased region" description="Low complexity" evidence="1">
    <location>
        <begin position="50"/>
        <end position="69"/>
    </location>
</feature>
<keyword evidence="2" id="KW-0472">Membrane</keyword>
<feature type="transmembrane region" description="Helical" evidence="2">
    <location>
        <begin position="1170"/>
        <end position="1189"/>
    </location>
</feature>
<organism evidence="3 4">
    <name type="scientific">Pythium insidiosum</name>
    <name type="common">Pythiosis disease agent</name>
    <dbReference type="NCBI Taxonomy" id="114742"/>
    <lineage>
        <taxon>Eukaryota</taxon>
        <taxon>Sar</taxon>
        <taxon>Stramenopiles</taxon>
        <taxon>Oomycota</taxon>
        <taxon>Peronosporomycetes</taxon>
        <taxon>Pythiales</taxon>
        <taxon>Pythiaceae</taxon>
        <taxon>Pythium</taxon>
    </lineage>
</organism>
<feature type="transmembrane region" description="Helical" evidence="2">
    <location>
        <begin position="1363"/>
        <end position="1381"/>
    </location>
</feature>
<feature type="transmembrane region" description="Helical" evidence="2">
    <location>
        <begin position="1224"/>
        <end position="1245"/>
    </location>
</feature>
<dbReference type="InterPro" id="IPR023214">
    <property type="entry name" value="HAD_sf"/>
</dbReference>
<gene>
    <name evidence="3" type="ORF">P43SY_005409</name>
</gene>
<feature type="region of interest" description="Disordered" evidence="1">
    <location>
        <begin position="418"/>
        <end position="442"/>
    </location>
</feature>
<dbReference type="SUPFAM" id="SSF81665">
    <property type="entry name" value="Calcium ATPase, transmembrane domain M"/>
    <property type="match status" value="1"/>
</dbReference>
<feature type="transmembrane region" description="Helical" evidence="2">
    <location>
        <begin position="1321"/>
        <end position="1343"/>
    </location>
</feature>
<feature type="compositionally biased region" description="Low complexity" evidence="1">
    <location>
        <begin position="546"/>
        <end position="555"/>
    </location>
</feature>
<accession>A0AAD5LUZ3</accession>
<evidence type="ECO:0008006" key="5">
    <source>
        <dbReference type="Google" id="ProtNLM"/>
    </source>
</evidence>
<evidence type="ECO:0000313" key="4">
    <source>
        <dbReference type="Proteomes" id="UP001209570"/>
    </source>
</evidence>
<comment type="caution">
    <text evidence="3">The sequence shown here is derived from an EMBL/GenBank/DDBJ whole genome shotgun (WGS) entry which is preliminary data.</text>
</comment>
<reference evidence="3" key="1">
    <citation type="submission" date="2021-12" db="EMBL/GenBank/DDBJ databases">
        <title>Prjna785345.</title>
        <authorList>
            <person name="Rujirawat T."/>
            <person name="Krajaejun T."/>
        </authorList>
    </citation>
    <scope>NUCLEOTIDE SEQUENCE</scope>
    <source>
        <strain evidence="3">Pi057C3</strain>
    </source>
</reference>
<dbReference type="InterPro" id="IPR023299">
    <property type="entry name" value="ATPase_P-typ_cyto_dom_N"/>
</dbReference>
<feature type="compositionally biased region" description="Basic and acidic residues" evidence="1">
    <location>
        <begin position="433"/>
        <end position="442"/>
    </location>
</feature>
<sequence length="1410" mass="155137">MGESTPLLPQAAPSCSASDASLSLSGSAHWTARHRVKPPNYPSSARRSPDYSTFRSSSSSSSSSPCLSSRLGLSTRVARRRLLAAIERKLQEKERSPDFTHEFRDPFSWLLVLCAAFRFVDYGRQVPETSAPLLEGLFLVGAAVLNVVLNGQQRRRHHDEMVERVRVAVHAMTTERDAGASCSSSSSSSSPPPSQKPVVLMPSTSLIACYRDQQWQRLPMNLLVEGDVVALMSGDVAPGDVRPLDANREAAAAGATELVFARGSKLPASAAGPEPPHPRCNATFNAPLLLSLCGDMRVFEMLETPVVQDMEDAFFRIRRPPTFTQKLQAKARLLAVYVCTVYSVLVLLAIGLRVVVQHRSLHMTLNHVLLGPIGIWLCFASLNTPLVLFLAEAVATASVLGSFETTLVATAQSPKATATATASRSASSPRRPHTSDLFDSEERERLRSEHASRASAFRRSLAYFWVVLKFRAMPSRRAHAQRRGELRHRLAVPFRSFRLVERLGSTTMLCCFDDDVLCDQTPSVEEIFLLSDRPGATAVKQPMADAQSQSQSQLGTGTGAGAGASTNGRSHTASASAVTVLDLHPDRDGPTGLRFEDPKWKQHLPSLKPLGLAILLNDPQDPAEYHHSVMTYLTTELARPDECGAVEPTVETCLQRLSAHVRMLPFPTHLLALSHEMGFERGDLDAFRRLQALHVISPRLAHHEHTIDHHDQGQEDTRYRGNLKTHLFSTVVLDQRTHRLQLLSRGHPTIALAQCSEYWDGKSICPLTSDTRRTILDMYNQWRVEDLDCVALSYVPVSHKVSPLFQRGETLAPVYLVDDGLSVSEHSATDAPPRHDSVEDSNAAADNAVGGVHVGPTGRPASPSSRQRMPAGLTMSDAASSIGLHPSELGSTERESLLWQIQDDQIFLGMVASGVQPQASTPDVIEDLTASGIRFVYFSPRNMRRSKLLAEKMGIETDWNCAISLRPLDSDGPDPHRMTSNYSDWDVKARLPHGVDAIKRHIREVDNVPLLVSLYTDSTPETVSEMVSIFQQNEEVVLGVGCSLRASNAPLFAKADVAVALETDSLHTLFDEELPAGSGSVDFPVFSDDDVHLSQTLNTLGCCFSLHTRALATPTSLTPLIELIRLGRRVLTNFHQMMAFIFVSQLFLATLILAAYVVPFPLVPQLSCGSIFWLLWVLVPALSLCMLATPEERDVMTRTPRKNEELVIHEDLPRLATYFICRHVPAVLLAIVVFEWVLGLSLHAYSRASSEPLGLFGWIDVVVHNQAELMEHPRPPSVVAAIDRAEGAMVFVIGLSIIASSTSYLHRCESVFSASPLRNRIWAGTAAALLVAHSSVSALRAGIVGVDGHALSAFVADVVPWPLWTLLLLWPAVTLAIDELVKRHDRFHITRFYRFLRMQFDTRLGMWSPK</sequence>
<dbReference type="PANTHER" id="PTHR13219:SF6">
    <property type="entry name" value="TRANSMEMBRANE PROTEIN 94"/>
    <property type="match status" value="1"/>
</dbReference>
<proteinExistence type="predicted"/>
<feature type="transmembrane region" description="Helical" evidence="2">
    <location>
        <begin position="1138"/>
        <end position="1158"/>
    </location>
</feature>
<evidence type="ECO:0000256" key="1">
    <source>
        <dbReference type="SAM" id="MobiDB-lite"/>
    </source>
</evidence>
<keyword evidence="4" id="KW-1185">Reference proteome</keyword>
<dbReference type="EMBL" id="JAKCXM010000499">
    <property type="protein sequence ID" value="KAJ0393395.1"/>
    <property type="molecule type" value="Genomic_DNA"/>
</dbReference>
<evidence type="ECO:0000313" key="3">
    <source>
        <dbReference type="EMBL" id="KAJ0393395.1"/>
    </source>
</evidence>
<dbReference type="GO" id="GO:0000166">
    <property type="term" value="F:nucleotide binding"/>
    <property type="evidence" value="ECO:0007669"/>
    <property type="project" value="InterPro"/>
</dbReference>
<feature type="transmembrane region" description="Helical" evidence="2">
    <location>
        <begin position="368"/>
        <end position="391"/>
    </location>
</feature>
<keyword evidence="2" id="KW-1133">Transmembrane helix</keyword>
<dbReference type="InterPro" id="IPR039720">
    <property type="entry name" value="TMEM94"/>
</dbReference>
<feature type="compositionally biased region" description="Low complexity" evidence="1">
    <location>
        <begin position="11"/>
        <end position="28"/>
    </location>
</feature>
<dbReference type="Proteomes" id="UP001209570">
    <property type="component" value="Unassembled WGS sequence"/>
</dbReference>
<dbReference type="InterPro" id="IPR023298">
    <property type="entry name" value="ATPase_P-typ_TM_dom_sf"/>
</dbReference>
<dbReference type="Gene3D" id="1.20.1110.10">
    <property type="entry name" value="Calcium-transporting ATPase, transmembrane domain"/>
    <property type="match status" value="2"/>
</dbReference>
<feature type="compositionally biased region" description="Low complexity" evidence="1">
    <location>
        <begin position="418"/>
        <end position="429"/>
    </location>
</feature>
<feature type="region of interest" description="Disordered" evidence="1">
    <location>
        <begin position="176"/>
        <end position="197"/>
    </location>
</feature>
<dbReference type="Gene3D" id="3.40.50.1000">
    <property type="entry name" value="HAD superfamily/HAD-like"/>
    <property type="match status" value="1"/>
</dbReference>
<evidence type="ECO:0000256" key="2">
    <source>
        <dbReference type="SAM" id="Phobius"/>
    </source>
</evidence>
<feature type="region of interest" description="Disordered" evidence="1">
    <location>
        <begin position="846"/>
        <end position="870"/>
    </location>
</feature>
<dbReference type="Gene3D" id="2.70.150.10">
    <property type="entry name" value="Calcium-transporting ATPase, cytoplasmic transduction domain A"/>
    <property type="match status" value="1"/>
</dbReference>
<feature type="region of interest" description="Disordered" evidence="1">
    <location>
        <begin position="541"/>
        <end position="575"/>
    </location>
</feature>
<feature type="transmembrane region" description="Helical" evidence="2">
    <location>
        <begin position="334"/>
        <end position="356"/>
    </location>
</feature>
<protein>
    <recommendedName>
        <fullName evidence="5">Cation-transporting P-type ATPase C-terminal domain-containing protein</fullName>
    </recommendedName>
</protein>
<feature type="region of interest" description="Disordered" evidence="1">
    <location>
        <begin position="1"/>
        <end position="69"/>
    </location>
</feature>
<keyword evidence="2" id="KW-0812">Transmembrane</keyword>
<dbReference type="SUPFAM" id="SSF81660">
    <property type="entry name" value="Metal cation-transporting ATPase, ATP-binding domain N"/>
    <property type="match status" value="1"/>
</dbReference>
<name>A0AAD5LUZ3_PYTIN</name>
<dbReference type="PANTHER" id="PTHR13219">
    <property type="entry name" value="TRANSMEMBRANE PROTEIN 94"/>
    <property type="match status" value="1"/>
</dbReference>